<name>A0A1G8X4A1_9MICO</name>
<dbReference type="Proteomes" id="UP000198701">
    <property type="component" value="Unassembled WGS sequence"/>
</dbReference>
<evidence type="ECO:0000313" key="1">
    <source>
        <dbReference type="EMBL" id="SDJ84590.1"/>
    </source>
</evidence>
<dbReference type="RefSeq" id="WP_092321095.1">
    <property type="nucleotide sequence ID" value="NZ_FNFU01000001.1"/>
</dbReference>
<dbReference type="AlphaFoldDB" id="A0A1G8X4A1"/>
<accession>A0A1G8X4A1</accession>
<proteinExistence type="predicted"/>
<sequence length="88" mass="9560">MAPISDLGTLADEIMALDGKLNALSEEGKGMSDPEWSRTDDRLTAIGEELHAEGGEALMQTALQLAVQKGMRGRYVERHWTGIGSWMG</sequence>
<organism evidence="1 2">
    <name type="scientific">Cryobacterium psychrotolerans</name>
    <dbReference type="NCBI Taxonomy" id="386301"/>
    <lineage>
        <taxon>Bacteria</taxon>
        <taxon>Bacillati</taxon>
        <taxon>Actinomycetota</taxon>
        <taxon>Actinomycetes</taxon>
        <taxon>Micrococcales</taxon>
        <taxon>Microbacteriaceae</taxon>
        <taxon>Cryobacterium</taxon>
    </lineage>
</organism>
<evidence type="ECO:0000313" key="2">
    <source>
        <dbReference type="Proteomes" id="UP000198701"/>
    </source>
</evidence>
<protein>
    <submittedName>
        <fullName evidence="1">Uncharacterized protein</fullName>
    </submittedName>
</protein>
<reference evidence="1 2" key="1">
    <citation type="submission" date="2016-10" db="EMBL/GenBank/DDBJ databases">
        <authorList>
            <person name="de Groot N.N."/>
        </authorList>
    </citation>
    <scope>NUCLEOTIDE SEQUENCE [LARGE SCALE GENOMIC DNA]</scope>
    <source>
        <strain evidence="1 2">CGMCC 1.5382</strain>
    </source>
</reference>
<dbReference type="EMBL" id="FNFU01000001">
    <property type="protein sequence ID" value="SDJ84590.1"/>
    <property type="molecule type" value="Genomic_DNA"/>
</dbReference>
<keyword evidence="2" id="KW-1185">Reference proteome</keyword>
<gene>
    <name evidence="1" type="ORF">SAMN05216282_10159</name>
</gene>